<organism evidence="8 9">
    <name type="scientific">Metschnikowia bicuspidata</name>
    <dbReference type="NCBI Taxonomy" id="27322"/>
    <lineage>
        <taxon>Eukaryota</taxon>
        <taxon>Fungi</taxon>
        <taxon>Dikarya</taxon>
        <taxon>Ascomycota</taxon>
        <taxon>Saccharomycotina</taxon>
        <taxon>Pichiomycetes</taxon>
        <taxon>Metschnikowiaceae</taxon>
        <taxon>Metschnikowia</taxon>
    </lineage>
</organism>
<protein>
    <submittedName>
        <fullName evidence="8">Uncharacterized protein</fullName>
    </submittedName>
</protein>
<feature type="compositionally biased region" description="Basic residues" evidence="7">
    <location>
        <begin position="1"/>
        <end position="12"/>
    </location>
</feature>
<evidence type="ECO:0000256" key="2">
    <source>
        <dbReference type="ARBA" id="ARBA00004496"/>
    </source>
</evidence>
<dbReference type="GO" id="GO:0005730">
    <property type="term" value="C:nucleolus"/>
    <property type="evidence" value="ECO:0007669"/>
    <property type="project" value="TreeGrafter"/>
</dbReference>
<dbReference type="PANTHER" id="PTHR28280">
    <property type="entry name" value="SHUTTLING PRE-60S FACTOR ECM1"/>
    <property type="match status" value="1"/>
</dbReference>
<dbReference type="InterPro" id="IPR053278">
    <property type="entry name" value="Pre-60S_factor_ECM1"/>
</dbReference>
<evidence type="ECO:0000256" key="4">
    <source>
        <dbReference type="ARBA" id="ARBA00022490"/>
    </source>
</evidence>
<dbReference type="Pfam" id="PF09135">
    <property type="entry name" value="Alb1"/>
    <property type="match status" value="1"/>
</dbReference>
<keyword evidence="5" id="KW-0690">Ribosome biogenesis</keyword>
<evidence type="ECO:0000256" key="3">
    <source>
        <dbReference type="ARBA" id="ARBA00022448"/>
    </source>
</evidence>
<dbReference type="Proteomes" id="UP000268321">
    <property type="component" value="Unassembled WGS sequence"/>
</dbReference>
<dbReference type="InterPro" id="IPR022784">
    <property type="entry name" value="Ribosome_bgen_Alb1"/>
</dbReference>
<evidence type="ECO:0000313" key="9">
    <source>
        <dbReference type="Proteomes" id="UP000268321"/>
    </source>
</evidence>
<dbReference type="PANTHER" id="PTHR28280:SF1">
    <property type="entry name" value="SHUTTLING PRE-60S FACTOR ECM1"/>
    <property type="match status" value="1"/>
</dbReference>
<accession>A0A4P9ZES1</accession>
<sequence>MARKISKHSRAARRGEVGLDPEAASLEKVPRLENNDVKNSIMRTTIKNENLLAQKMEKDKVRKKDSKKLNNSLRAKTDRSAKVEGVLATKIQQSIDRARFVQGMRKAGWDHINKTINVAMEKEGKEQNDKNAAEQGEKDAKEEYIRYFRSGLDASEAEKTAAPEVAKQESGKPPNMFSLLEETEC</sequence>
<dbReference type="OrthoDB" id="4068492at2759"/>
<dbReference type="AlphaFoldDB" id="A0A4P9ZES1"/>
<keyword evidence="6" id="KW-0539">Nucleus</keyword>
<evidence type="ECO:0000313" key="8">
    <source>
        <dbReference type="EMBL" id="RKP31308.1"/>
    </source>
</evidence>
<evidence type="ECO:0000256" key="6">
    <source>
        <dbReference type="ARBA" id="ARBA00023242"/>
    </source>
</evidence>
<comment type="subcellular location">
    <subcellularLocation>
        <location evidence="2">Cytoplasm</location>
    </subcellularLocation>
    <subcellularLocation>
        <location evidence="1">Nucleus</location>
    </subcellularLocation>
</comment>
<feature type="region of interest" description="Disordered" evidence="7">
    <location>
        <begin position="155"/>
        <end position="185"/>
    </location>
</feature>
<feature type="region of interest" description="Disordered" evidence="7">
    <location>
        <begin position="1"/>
        <end position="25"/>
    </location>
</feature>
<keyword evidence="3" id="KW-0813">Transport</keyword>
<keyword evidence="9" id="KW-1185">Reference proteome</keyword>
<reference evidence="9" key="1">
    <citation type="journal article" date="2018" name="Nat. Microbiol.">
        <title>Leveraging single-cell genomics to expand the fungal tree of life.</title>
        <authorList>
            <person name="Ahrendt S.R."/>
            <person name="Quandt C.A."/>
            <person name="Ciobanu D."/>
            <person name="Clum A."/>
            <person name="Salamov A."/>
            <person name="Andreopoulos B."/>
            <person name="Cheng J.F."/>
            <person name="Woyke T."/>
            <person name="Pelin A."/>
            <person name="Henrissat B."/>
            <person name="Reynolds N.K."/>
            <person name="Benny G.L."/>
            <person name="Smith M.E."/>
            <person name="James T.Y."/>
            <person name="Grigoriev I.V."/>
        </authorList>
    </citation>
    <scope>NUCLEOTIDE SEQUENCE [LARGE SCALE GENOMIC DNA]</scope>
    <source>
        <strain evidence="9">Baker2002</strain>
    </source>
</reference>
<evidence type="ECO:0000256" key="1">
    <source>
        <dbReference type="ARBA" id="ARBA00004123"/>
    </source>
</evidence>
<feature type="compositionally biased region" description="Basic and acidic residues" evidence="7">
    <location>
        <begin position="156"/>
        <end position="170"/>
    </location>
</feature>
<dbReference type="GO" id="GO:0005737">
    <property type="term" value="C:cytoplasm"/>
    <property type="evidence" value="ECO:0007669"/>
    <property type="project" value="UniProtKB-SubCell"/>
</dbReference>
<proteinExistence type="predicted"/>
<gene>
    <name evidence="8" type="ORF">METBISCDRAFT_26679</name>
</gene>
<dbReference type="EMBL" id="ML004443">
    <property type="protein sequence ID" value="RKP31308.1"/>
    <property type="molecule type" value="Genomic_DNA"/>
</dbReference>
<keyword evidence="4" id="KW-0963">Cytoplasm</keyword>
<dbReference type="GO" id="GO:0000055">
    <property type="term" value="P:ribosomal large subunit export from nucleus"/>
    <property type="evidence" value="ECO:0007669"/>
    <property type="project" value="TreeGrafter"/>
</dbReference>
<evidence type="ECO:0000256" key="7">
    <source>
        <dbReference type="SAM" id="MobiDB-lite"/>
    </source>
</evidence>
<evidence type="ECO:0000256" key="5">
    <source>
        <dbReference type="ARBA" id="ARBA00022517"/>
    </source>
</evidence>
<name>A0A4P9ZES1_9ASCO</name>
<dbReference type="GO" id="GO:0030687">
    <property type="term" value="C:preribosome, large subunit precursor"/>
    <property type="evidence" value="ECO:0007669"/>
    <property type="project" value="TreeGrafter"/>
</dbReference>
<feature type="region of interest" description="Disordered" evidence="7">
    <location>
        <begin position="122"/>
        <end position="141"/>
    </location>
</feature>